<dbReference type="Proteomes" id="UP000180194">
    <property type="component" value="Unassembled WGS sequence"/>
</dbReference>
<dbReference type="Pfam" id="PF13279">
    <property type="entry name" value="4HBT_2"/>
    <property type="match status" value="1"/>
</dbReference>
<dbReference type="PANTHER" id="PTHR31793:SF27">
    <property type="entry name" value="NOVEL THIOESTERASE SUPERFAMILY DOMAIN AND SAPOSIN A-TYPE DOMAIN CONTAINING PROTEIN (0610012H03RIK)"/>
    <property type="match status" value="1"/>
</dbReference>
<dbReference type="InterPro" id="IPR029069">
    <property type="entry name" value="HotDog_dom_sf"/>
</dbReference>
<keyword evidence="2" id="KW-0378">Hydrolase</keyword>
<evidence type="ECO:0000256" key="2">
    <source>
        <dbReference type="ARBA" id="ARBA00022801"/>
    </source>
</evidence>
<name>A0ABX3CXV0_9BACI</name>
<comment type="caution">
    <text evidence="3">The sequence shown here is derived from an EMBL/GenBank/DDBJ whole genome shotgun (WGS) entry which is preliminary data.</text>
</comment>
<gene>
    <name evidence="3" type="ORF">BBV17_09255</name>
</gene>
<evidence type="ECO:0000313" key="3">
    <source>
        <dbReference type="EMBL" id="OHX50283.1"/>
    </source>
</evidence>
<dbReference type="EMBL" id="MBRJ01000006">
    <property type="protein sequence ID" value="OHX50283.1"/>
    <property type="molecule type" value="Genomic_DNA"/>
</dbReference>
<evidence type="ECO:0008006" key="5">
    <source>
        <dbReference type="Google" id="ProtNLM"/>
    </source>
</evidence>
<comment type="similarity">
    <text evidence="1">Belongs to the 4-hydroxybenzoyl-CoA thioesterase family.</text>
</comment>
<sequence>MHEMQVTVRFCETDALGHINNTSYFIYLEEARVKYFETLGYSMDVKNWSFILASTKCDFLSQGYFNQILTVKTWVSRIGRKSFQLNHEIVCSQTGGLIAKGSAIIVYFDFSKQESAVIPDLLREGLNQNSELKLKETEFSFKKEELHAPANEPGYHSCEKRGTIKYSCTGKIPAERDWEPSK</sequence>
<dbReference type="CDD" id="cd00586">
    <property type="entry name" value="4HBT"/>
    <property type="match status" value="1"/>
</dbReference>
<dbReference type="Gene3D" id="3.10.129.10">
    <property type="entry name" value="Hotdog Thioesterase"/>
    <property type="match status" value="1"/>
</dbReference>
<keyword evidence="4" id="KW-1185">Reference proteome</keyword>
<proteinExistence type="inferred from homology"/>
<accession>A0ABX3CXV0</accession>
<reference evidence="3 4" key="1">
    <citation type="submission" date="2016-07" db="EMBL/GenBank/DDBJ databases">
        <title>Bacillus oceanisediminis whole genome.</title>
        <authorList>
            <person name="Pal Y."/>
            <person name="Verma A."/>
            <person name="Mual P."/>
            <person name="Srinivasan K."/>
        </authorList>
    </citation>
    <scope>NUCLEOTIDE SEQUENCE [LARGE SCALE GENOMIC DNA]</scope>
    <source>
        <strain evidence="3 4">Bhandara28</strain>
    </source>
</reference>
<dbReference type="SUPFAM" id="SSF54637">
    <property type="entry name" value="Thioesterase/thiol ester dehydrase-isomerase"/>
    <property type="match status" value="1"/>
</dbReference>
<dbReference type="PANTHER" id="PTHR31793">
    <property type="entry name" value="4-HYDROXYBENZOYL-COA THIOESTERASE FAMILY MEMBER"/>
    <property type="match status" value="1"/>
</dbReference>
<evidence type="ECO:0000313" key="4">
    <source>
        <dbReference type="Proteomes" id="UP000180194"/>
    </source>
</evidence>
<organism evidence="3 4">
    <name type="scientific">Cytobacillus oceanisediminis</name>
    <dbReference type="NCBI Taxonomy" id="665099"/>
    <lineage>
        <taxon>Bacteria</taxon>
        <taxon>Bacillati</taxon>
        <taxon>Bacillota</taxon>
        <taxon>Bacilli</taxon>
        <taxon>Bacillales</taxon>
        <taxon>Bacillaceae</taxon>
        <taxon>Cytobacillus</taxon>
    </lineage>
</organism>
<dbReference type="InterPro" id="IPR050563">
    <property type="entry name" value="4-hydroxybenzoyl-CoA_TE"/>
</dbReference>
<protein>
    <recommendedName>
        <fullName evidence="5">Acyl-CoA thioester hydrolase</fullName>
    </recommendedName>
</protein>
<evidence type="ECO:0000256" key="1">
    <source>
        <dbReference type="ARBA" id="ARBA00005953"/>
    </source>
</evidence>